<name>A0A1Z5AZB1_CARML</name>
<protein>
    <submittedName>
        <fullName evidence="1">Uncharacterized protein</fullName>
    </submittedName>
</protein>
<organism evidence="1 2">
    <name type="scientific">Carnobacterium maltaromaticum</name>
    <name type="common">Carnobacterium piscicola</name>
    <dbReference type="NCBI Taxonomy" id="2751"/>
    <lineage>
        <taxon>Bacteria</taxon>
        <taxon>Bacillati</taxon>
        <taxon>Bacillota</taxon>
        <taxon>Bacilli</taxon>
        <taxon>Lactobacillales</taxon>
        <taxon>Carnobacteriaceae</taxon>
        <taxon>Carnobacterium</taxon>
    </lineage>
</organism>
<accession>A0A1Z5AZB1</accession>
<dbReference type="EMBL" id="LN846932">
    <property type="protein sequence ID" value="CRI06698.1"/>
    <property type="molecule type" value="Genomic_DNA"/>
</dbReference>
<sequence>MNKNVMIAMEKIEQLDGQFNHYSINRYLQTKLRDIDFSVTTIKEWFQKEQLILAENSVLFSFSEYETFIEFLVEYAMKNYKKNLNDTESVFTDYQYIEFLLYLITHSELEKMEKAYCSYANIEDMSLNEFVITKIDMPLGDQLPLVCFLDIILNLQTKNYNQRYINLFNE</sequence>
<gene>
    <name evidence="1" type="ORF">BN424_pa0033</name>
</gene>
<evidence type="ECO:0000313" key="1">
    <source>
        <dbReference type="EMBL" id="CRI06698.1"/>
    </source>
</evidence>
<reference evidence="1 2" key="2">
    <citation type="submission" date="2015-04" db="EMBL/GenBank/DDBJ databases">
        <title>Carnobacterium maltaromaticum LMA28 plasmids.</title>
        <authorList>
            <person name="Cailliez-Grimal C."/>
            <person name="Iskandar C."/>
        </authorList>
    </citation>
    <scope>NUCLEOTIDE SEQUENCE [LARGE SCALE GENOMIC DNA]</scope>
    <source>
        <strain evidence="1 2">LMA28</strain>
        <plasmid evidence="2">Chromosome</plasmid>
    </source>
</reference>
<keyword evidence="1" id="KW-0614">Plasmid</keyword>
<geneLocation type="plasmid" evidence="1">
    <name>LMA_pa</name>
</geneLocation>
<reference evidence="1 2" key="1">
    <citation type="submission" date="2015-04" db="EMBL/GenBank/DDBJ databases">
        <title>Carnobacterium maltaromaticum LMA28 complete chromosome sequence.</title>
        <authorList>
            <person name="Borges F."/>
            <person name="Cailliez-Grimal C."/>
        </authorList>
    </citation>
    <scope>NUCLEOTIDE SEQUENCE [LARGE SCALE GENOMIC DNA]</scope>
    <source>
        <strain evidence="1 2">LMA28</strain>
        <plasmid evidence="2">Chromosome</plasmid>
    </source>
</reference>
<dbReference type="AlphaFoldDB" id="A0A1Z5AZB1"/>
<evidence type="ECO:0000313" key="2">
    <source>
        <dbReference type="Proteomes" id="UP000464233"/>
    </source>
</evidence>
<dbReference type="Proteomes" id="UP000464233">
    <property type="component" value="Plasmid LMA_pa"/>
</dbReference>
<proteinExistence type="predicted"/>